<evidence type="ECO:0000313" key="2">
    <source>
        <dbReference type="EMBL" id="KZT13004.1"/>
    </source>
</evidence>
<dbReference type="GeneID" id="63824634"/>
<dbReference type="InParanoid" id="A0A165IFI4"/>
<dbReference type="OrthoDB" id="2537141at2759"/>
<dbReference type="RefSeq" id="XP_040770514.1">
    <property type="nucleotide sequence ID" value="XM_040907605.1"/>
</dbReference>
<evidence type="ECO:0000313" key="3">
    <source>
        <dbReference type="Proteomes" id="UP000076871"/>
    </source>
</evidence>
<dbReference type="Proteomes" id="UP000076871">
    <property type="component" value="Unassembled WGS sequence"/>
</dbReference>
<evidence type="ECO:0000256" key="1">
    <source>
        <dbReference type="SAM" id="MobiDB-lite"/>
    </source>
</evidence>
<proteinExistence type="predicted"/>
<feature type="region of interest" description="Disordered" evidence="1">
    <location>
        <begin position="1"/>
        <end position="37"/>
    </location>
</feature>
<dbReference type="AlphaFoldDB" id="A0A165IFI4"/>
<dbReference type="EMBL" id="KV427605">
    <property type="protein sequence ID" value="KZT13004.1"/>
    <property type="molecule type" value="Genomic_DNA"/>
</dbReference>
<keyword evidence="3" id="KW-1185">Reference proteome</keyword>
<organism evidence="2 3">
    <name type="scientific">Laetiporus sulphureus 93-53</name>
    <dbReference type="NCBI Taxonomy" id="1314785"/>
    <lineage>
        <taxon>Eukaryota</taxon>
        <taxon>Fungi</taxon>
        <taxon>Dikarya</taxon>
        <taxon>Basidiomycota</taxon>
        <taxon>Agaricomycotina</taxon>
        <taxon>Agaricomycetes</taxon>
        <taxon>Polyporales</taxon>
        <taxon>Laetiporus</taxon>
    </lineage>
</organism>
<feature type="region of interest" description="Disordered" evidence="1">
    <location>
        <begin position="199"/>
        <end position="221"/>
    </location>
</feature>
<reference evidence="2 3" key="1">
    <citation type="journal article" date="2016" name="Mol. Biol. Evol.">
        <title>Comparative Genomics of Early-Diverging Mushroom-Forming Fungi Provides Insights into the Origins of Lignocellulose Decay Capabilities.</title>
        <authorList>
            <person name="Nagy L.G."/>
            <person name="Riley R."/>
            <person name="Tritt A."/>
            <person name="Adam C."/>
            <person name="Daum C."/>
            <person name="Floudas D."/>
            <person name="Sun H."/>
            <person name="Yadav J.S."/>
            <person name="Pangilinan J."/>
            <person name="Larsson K.H."/>
            <person name="Matsuura K."/>
            <person name="Barry K."/>
            <person name="Labutti K."/>
            <person name="Kuo R."/>
            <person name="Ohm R.A."/>
            <person name="Bhattacharya S.S."/>
            <person name="Shirouzu T."/>
            <person name="Yoshinaga Y."/>
            <person name="Martin F.M."/>
            <person name="Grigoriev I.V."/>
            <person name="Hibbett D.S."/>
        </authorList>
    </citation>
    <scope>NUCLEOTIDE SEQUENCE [LARGE SCALE GENOMIC DNA]</scope>
    <source>
        <strain evidence="2 3">93-53</strain>
    </source>
</reference>
<name>A0A165IFI4_9APHY</name>
<sequence>MTNRSNKENDSPVQYSDDEQIGSVGTGARTSRPHVRETQSVIWDIELQGHSLGSSQASAQASQSQRDGTMVLDTRGLSWNMKRDASMDNMKSKSVVTSHVGEEQPIGPRQDVTSDRLSHVSLGPSQSASQTGNHTFPMLTASRFFPPVPESVQGHTIGSDHIGAVFQAAHVEADCPLDQSKPPSKTPSSRQPARVLKDNLSEHPNPAQGQLEGRAVAHSPPSADSFVSLECELRALDGEEYVQDCATQPMDSLASLLDLGDPMAGNPEVDVLGYYGDIPDAGDLAVLALSVGNSLSEGPYVDLQPGDYDDGGDGFYESPEPQEDAQTYHEGSWREAWNEEMPDFENARVGSNVVLASLHGHIGTLDMEVQASTFSHRIGCESIGPDADGYCANIQVDETSAMPDDDLAFNVTSAVVPPCSSQDQYLPGGQIMSSSYVSPIDESTSQLPLFSQGRALLMGLSERDNPYRRRFEHFESLSSAEVDVVKSLRGHWLPYRP</sequence>
<feature type="compositionally biased region" description="Basic and acidic residues" evidence="1">
    <location>
        <begin position="1"/>
        <end position="10"/>
    </location>
</feature>
<protein>
    <submittedName>
        <fullName evidence="2">Uncharacterized protein</fullName>
    </submittedName>
</protein>
<accession>A0A165IFI4</accession>
<gene>
    <name evidence="2" type="ORF">LAESUDRAFT_719310</name>
</gene>